<evidence type="ECO:0000256" key="6">
    <source>
        <dbReference type="ARBA" id="ARBA00023004"/>
    </source>
</evidence>
<gene>
    <name evidence="8" type="ORF">HNQ88_004994</name>
</gene>
<dbReference type="GO" id="GO:0005506">
    <property type="term" value="F:iron ion binding"/>
    <property type="evidence" value="ECO:0007669"/>
    <property type="project" value="InterPro"/>
</dbReference>
<accession>A0AAE3XRP9</accession>
<dbReference type="Gene3D" id="2.60.120.620">
    <property type="entry name" value="q2cbj1_9rhob like domain"/>
    <property type="match status" value="1"/>
</dbReference>
<dbReference type="AlphaFoldDB" id="A0AAE3XRP9"/>
<dbReference type="PROSITE" id="PS51471">
    <property type="entry name" value="FE2OG_OXY"/>
    <property type="match status" value="1"/>
</dbReference>
<comment type="caution">
    <text evidence="8">The sequence shown here is derived from an EMBL/GenBank/DDBJ whole genome shotgun (WGS) entry which is preliminary data.</text>
</comment>
<organism evidence="8 9">
    <name type="scientific">Aureibacter tunicatorum</name>
    <dbReference type="NCBI Taxonomy" id="866807"/>
    <lineage>
        <taxon>Bacteria</taxon>
        <taxon>Pseudomonadati</taxon>
        <taxon>Bacteroidota</taxon>
        <taxon>Cytophagia</taxon>
        <taxon>Cytophagales</taxon>
        <taxon>Persicobacteraceae</taxon>
        <taxon>Aureibacter</taxon>
    </lineage>
</organism>
<evidence type="ECO:0000259" key="7">
    <source>
        <dbReference type="PROSITE" id="PS51471"/>
    </source>
</evidence>
<dbReference type="SMART" id="SM00702">
    <property type="entry name" value="P4Hc"/>
    <property type="match status" value="1"/>
</dbReference>
<dbReference type="InterPro" id="IPR045054">
    <property type="entry name" value="P4HA-like"/>
</dbReference>
<evidence type="ECO:0000256" key="2">
    <source>
        <dbReference type="ARBA" id="ARBA00022723"/>
    </source>
</evidence>
<keyword evidence="5 8" id="KW-0560">Oxidoreductase</keyword>
<feature type="domain" description="Fe2OG dioxygenase" evidence="7">
    <location>
        <begin position="105"/>
        <end position="212"/>
    </location>
</feature>
<dbReference type="RefSeq" id="WP_309943104.1">
    <property type="nucleotide sequence ID" value="NZ_AP025310.1"/>
</dbReference>
<evidence type="ECO:0000256" key="1">
    <source>
        <dbReference type="ARBA" id="ARBA00001961"/>
    </source>
</evidence>
<evidence type="ECO:0000313" key="9">
    <source>
        <dbReference type="Proteomes" id="UP001185092"/>
    </source>
</evidence>
<proteinExistence type="predicted"/>
<sequence>MNMAEQQPKLECGHDRDQFNTEEKCLKCIYQDSIKVYEDFFTEEECDYIVKLSQGSFERSFTGGDQKTISDIRTSYSAFFDGWDNKRIRPLYDRVAKLMKINAENIEPFQCVSYEDFQYYKPHLDAFDIEGSDKTLMHGGQRWGTLLVYLTDDYKGGETYFPEIGYKVKPKKGKAIFFFNLDDKGNRHPYSLHTGLPVYEGKKYACNIWLRENSFR</sequence>
<dbReference type="Pfam" id="PF13640">
    <property type="entry name" value="2OG-FeII_Oxy_3"/>
    <property type="match status" value="1"/>
</dbReference>
<keyword evidence="6" id="KW-0408">Iron</keyword>
<dbReference type="InterPro" id="IPR005123">
    <property type="entry name" value="Oxoglu/Fe-dep_dioxygenase_dom"/>
</dbReference>
<keyword evidence="4" id="KW-0223">Dioxygenase</keyword>
<evidence type="ECO:0000256" key="3">
    <source>
        <dbReference type="ARBA" id="ARBA00022896"/>
    </source>
</evidence>
<comment type="cofactor">
    <cofactor evidence="1">
        <name>L-ascorbate</name>
        <dbReference type="ChEBI" id="CHEBI:38290"/>
    </cofactor>
</comment>
<evidence type="ECO:0000256" key="4">
    <source>
        <dbReference type="ARBA" id="ARBA00022964"/>
    </source>
</evidence>
<keyword evidence="2" id="KW-0479">Metal-binding</keyword>
<dbReference type="EMBL" id="JAVDQD010000013">
    <property type="protein sequence ID" value="MDR6241907.1"/>
    <property type="molecule type" value="Genomic_DNA"/>
</dbReference>
<keyword evidence="9" id="KW-1185">Reference proteome</keyword>
<dbReference type="GO" id="GO:0031418">
    <property type="term" value="F:L-ascorbic acid binding"/>
    <property type="evidence" value="ECO:0007669"/>
    <property type="project" value="UniProtKB-KW"/>
</dbReference>
<dbReference type="Proteomes" id="UP001185092">
    <property type="component" value="Unassembled WGS sequence"/>
</dbReference>
<protein>
    <submittedName>
        <fullName evidence="8">Prolyl 4-hydroxylase</fullName>
        <ecNumber evidence="8">1.14.11.2</ecNumber>
    </submittedName>
</protein>
<dbReference type="InterPro" id="IPR006620">
    <property type="entry name" value="Pro_4_hyd_alph"/>
</dbReference>
<evidence type="ECO:0000256" key="5">
    <source>
        <dbReference type="ARBA" id="ARBA00023002"/>
    </source>
</evidence>
<dbReference type="GO" id="GO:0004656">
    <property type="term" value="F:procollagen-proline 4-dioxygenase activity"/>
    <property type="evidence" value="ECO:0007669"/>
    <property type="project" value="UniProtKB-EC"/>
</dbReference>
<reference evidence="8" key="1">
    <citation type="submission" date="2023-07" db="EMBL/GenBank/DDBJ databases">
        <title>Genomic Encyclopedia of Type Strains, Phase IV (KMG-IV): sequencing the most valuable type-strain genomes for metagenomic binning, comparative biology and taxonomic classification.</title>
        <authorList>
            <person name="Goeker M."/>
        </authorList>
    </citation>
    <scope>NUCLEOTIDE SEQUENCE</scope>
    <source>
        <strain evidence="8">DSM 26174</strain>
    </source>
</reference>
<dbReference type="EC" id="1.14.11.2" evidence="8"/>
<evidence type="ECO:0000313" key="8">
    <source>
        <dbReference type="EMBL" id="MDR6241907.1"/>
    </source>
</evidence>
<dbReference type="PANTHER" id="PTHR10869">
    <property type="entry name" value="PROLYL 4-HYDROXYLASE ALPHA SUBUNIT"/>
    <property type="match status" value="1"/>
</dbReference>
<dbReference type="InterPro" id="IPR044862">
    <property type="entry name" value="Pro_4_hyd_alph_FE2OG_OXY"/>
</dbReference>
<keyword evidence="3" id="KW-0847">Vitamin C</keyword>
<dbReference type="PANTHER" id="PTHR10869:SF246">
    <property type="entry name" value="TRANSMEMBRANE PROLYL 4-HYDROXYLASE"/>
    <property type="match status" value="1"/>
</dbReference>
<name>A0AAE3XRP9_9BACT</name>